<dbReference type="Pfam" id="PF07963">
    <property type="entry name" value="N_methyl"/>
    <property type="match status" value="1"/>
</dbReference>
<dbReference type="SUPFAM" id="SSF54523">
    <property type="entry name" value="Pili subunits"/>
    <property type="match status" value="1"/>
</dbReference>
<evidence type="ECO:0000256" key="2">
    <source>
        <dbReference type="ARBA" id="ARBA00023287"/>
    </source>
</evidence>
<gene>
    <name evidence="3" type="ORF">ACFQ4P_09855</name>
</gene>
<dbReference type="InterPro" id="IPR012902">
    <property type="entry name" value="N_methyl_site"/>
</dbReference>
<dbReference type="Proteomes" id="UP001597196">
    <property type="component" value="Unassembled WGS sequence"/>
</dbReference>
<name>A0ABW4CKV8_9LACO</name>
<dbReference type="InterPro" id="IPR045584">
    <property type="entry name" value="Pilin-like"/>
</dbReference>
<evidence type="ECO:0000313" key="3">
    <source>
        <dbReference type="EMBL" id="MFD1430551.1"/>
    </source>
</evidence>
<accession>A0ABW4CKV8</accession>
<dbReference type="RefSeq" id="WP_225877947.1">
    <property type="nucleotide sequence ID" value="NZ_BOLQ01000021.1"/>
</dbReference>
<proteinExistence type="predicted"/>
<dbReference type="PROSITE" id="PS00409">
    <property type="entry name" value="PROKAR_NTER_METHYL"/>
    <property type="match status" value="1"/>
</dbReference>
<comment type="subcellular location">
    <subcellularLocation>
        <location evidence="1">Cell surface</location>
    </subcellularLocation>
</comment>
<keyword evidence="4" id="KW-1185">Reference proteome</keyword>
<evidence type="ECO:0000256" key="1">
    <source>
        <dbReference type="ARBA" id="ARBA00004241"/>
    </source>
</evidence>
<sequence length="161" mass="18161">MRRRGFTLIEVLASLVVATLLLTAALTGANQLIARQTAQHFMQAWQASWRAQRLATARTGQRARLVASYYDQWVRVGPWPEKMSAGKWETAVTTQTFVLPKGVSLRWPKAKNVFFPADAEMVYQGGDSFSGLVTLIFDFADGHSESVSSQMSWGELRWYRD</sequence>
<dbReference type="EMBL" id="JBHTOC010000014">
    <property type="protein sequence ID" value="MFD1430551.1"/>
    <property type="molecule type" value="Genomic_DNA"/>
</dbReference>
<keyword evidence="2" id="KW-0178">Competence</keyword>
<comment type="caution">
    <text evidence="3">The sequence shown here is derived from an EMBL/GenBank/DDBJ whole genome shotgun (WGS) entry which is preliminary data.</text>
</comment>
<organism evidence="3 4">
    <name type="scientific">Lacticaseibacillus mingshuiensis</name>
    <dbReference type="NCBI Taxonomy" id="2799574"/>
    <lineage>
        <taxon>Bacteria</taxon>
        <taxon>Bacillati</taxon>
        <taxon>Bacillota</taxon>
        <taxon>Bacilli</taxon>
        <taxon>Lactobacillales</taxon>
        <taxon>Lactobacillaceae</taxon>
        <taxon>Lacticaseibacillus</taxon>
    </lineage>
</organism>
<reference evidence="4" key="1">
    <citation type="journal article" date="2019" name="Int. J. Syst. Evol. Microbiol.">
        <title>The Global Catalogue of Microorganisms (GCM) 10K type strain sequencing project: providing services to taxonomists for standard genome sequencing and annotation.</title>
        <authorList>
            <consortium name="The Broad Institute Genomics Platform"/>
            <consortium name="The Broad Institute Genome Sequencing Center for Infectious Disease"/>
            <person name="Wu L."/>
            <person name="Ma J."/>
        </authorList>
    </citation>
    <scope>NUCLEOTIDE SEQUENCE [LARGE SCALE GENOMIC DNA]</scope>
    <source>
        <strain evidence="4">CCM 8980</strain>
    </source>
</reference>
<protein>
    <submittedName>
        <fullName evidence="3">Prepilin-type N-terminal cleavage/methylation domain-containing protein</fullName>
    </submittedName>
</protein>
<dbReference type="NCBIfam" id="TIGR02532">
    <property type="entry name" value="IV_pilin_GFxxxE"/>
    <property type="match status" value="1"/>
</dbReference>
<evidence type="ECO:0000313" key="4">
    <source>
        <dbReference type="Proteomes" id="UP001597196"/>
    </source>
</evidence>